<dbReference type="InterPro" id="IPR029058">
    <property type="entry name" value="AB_hydrolase_fold"/>
</dbReference>
<dbReference type="SUPFAM" id="SSF53474">
    <property type="entry name" value="alpha/beta-Hydrolases"/>
    <property type="match status" value="1"/>
</dbReference>
<dbReference type="Pfam" id="PF00326">
    <property type="entry name" value="Peptidase_S9"/>
    <property type="match status" value="1"/>
</dbReference>
<keyword evidence="3" id="KW-1185">Reference proteome</keyword>
<evidence type="ECO:0000313" key="2">
    <source>
        <dbReference type="EMBL" id="PHX56008.1"/>
    </source>
</evidence>
<dbReference type="SUPFAM" id="SSF82171">
    <property type="entry name" value="DPP6 N-terminal domain-like"/>
    <property type="match status" value="1"/>
</dbReference>
<dbReference type="Proteomes" id="UP000226442">
    <property type="component" value="Unassembled WGS sequence"/>
</dbReference>
<dbReference type="PANTHER" id="PTHR43056:SF5">
    <property type="entry name" value="PEPTIDASE S9 PROLYL OLIGOPEPTIDASE CATALYTIC DOMAIN-CONTAINING PROTEIN"/>
    <property type="match status" value="1"/>
</dbReference>
<dbReference type="OrthoDB" id="108903at2"/>
<dbReference type="PANTHER" id="PTHR43056">
    <property type="entry name" value="PEPTIDASE S9 PROLYL OLIGOPEPTIDASE"/>
    <property type="match status" value="1"/>
</dbReference>
<dbReference type="RefSeq" id="WP_096831159.1">
    <property type="nucleotide sequence ID" value="NZ_NXIB02000033.1"/>
</dbReference>
<dbReference type="GO" id="GO:0006508">
    <property type="term" value="P:proteolysis"/>
    <property type="evidence" value="ECO:0007669"/>
    <property type="project" value="InterPro"/>
</dbReference>
<organism evidence="2 3">
    <name type="scientific">Tychonema bourrellyi FEM_GT703</name>
    <dbReference type="NCBI Taxonomy" id="2040638"/>
    <lineage>
        <taxon>Bacteria</taxon>
        <taxon>Bacillati</taxon>
        <taxon>Cyanobacteriota</taxon>
        <taxon>Cyanophyceae</taxon>
        <taxon>Oscillatoriophycideae</taxon>
        <taxon>Oscillatoriales</taxon>
        <taxon>Microcoleaceae</taxon>
        <taxon>Tychonema</taxon>
    </lineage>
</organism>
<accession>A0A2G4F2N4</accession>
<dbReference type="Gene3D" id="3.40.50.1820">
    <property type="entry name" value="alpha/beta hydrolase"/>
    <property type="match status" value="1"/>
</dbReference>
<reference evidence="2" key="1">
    <citation type="submission" date="2017-10" db="EMBL/GenBank/DDBJ databases">
        <title>Draft genome sequence of the planktic cyanobacteria Tychonema bourrellyi isolated from alpine lentic freshwater.</title>
        <authorList>
            <person name="Tett A."/>
            <person name="Armanini F."/>
            <person name="Asnicar F."/>
            <person name="Boscaini A."/>
            <person name="Pasolli E."/>
            <person name="Zolfo M."/>
            <person name="Donati C."/>
            <person name="Salmaso N."/>
            <person name="Segata N."/>
        </authorList>
    </citation>
    <scope>NUCLEOTIDE SEQUENCE</scope>
    <source>
        <strain evidence="2">FEM_GT703</strain>
    </source>
</reference>
<dbReference type="InterPro" id="IPR050585">
    <property type="entry name" value="Xaa-Pro_dipeptidyl-ppase/CocE"/>
</dbReference>
<feature type="domain" description="Peptidase S9 prolyl oligopeptidase catalytic" evidence="1">
    <location>
        <begin position="450"/>
        <end position="656"/>
    </location>
</feature>
<gene>
    <name evidence="2" type="ORF">CP500_007580</name>
</gene>
<evidence type="ECO:0000313" key="3">
    <source>
        <dbReference type="Proteomes" id="UP000226442"/>
    </source>
</evidence>
<dbReference type="EMBL" id="NXIB02000033">
    <property type="protein sequence ID" value="PHX56008.1"/>
    <property type="molecule type" value="Genomic_DNA"/>
</dbReference>
<protein>
    <submittedName>
        <fullName evidence="2">S9 family peptidase</fullName>
    </submittedName>
</protein>
<evidence type="ECO:0000259" key="1">
    <source>
        <dbReference type="Pfam" id="PF00326"/>
    </source>
</evidence>
<comment type="caution">
    <text evidence="2">The sequence shown here is derived from an EMBL/GenBank/DDBJ whole genome shotgun (WGS) entry which is preliminary data.</text>
</comment>
<dbReference type="Gene3D" id="2.120.10.30">
    <property type="entry name" value="TolB, C-terminal domain"/>
    <property type="match status" value="1"/>
</dbReference>
<proteinExistence type="predicted"/>
<sequence length="672" mass="73851">MNTISPYGSWKSPITSDLIVSGTVGLGQVAIDGDDIYWVEGRPSEAGRSVIVRRTPDGTISDVTPPPFNVRTRVHEYGGASFAVARGVVYFSHFADQRIYCQALDSHPEPLTPAVNCRYADGIVDRERNRLICVREDHTEEGESVNTIVSINLADGEDIRILTEGNDFYASPRLSPDGSRLCWISWNHPNMPWDGTELWVAAINADGSLGEKQLVSGGLEESIFQPEWSPDGVLYFVSDKSNWWNIYRTPLNPQRGEAGTPLNPPLARGEAGTPLNPPLVRGEAGIEPLCEMAAEFGVPQWVFGMSTYAVVSESKIVCTYNQQGKWYLATVNLVTKQLTEIETPYTDISSVKAGGERVVFLASSPTESSAIVELNLATSQLDVLRRSTNLTIDRGYLSIPTAIAFPTEHGLTAFGFFYPPQNQDFTAPATEKPPLVVKSHGGPTAATSSSMSLKIQYWTSRGFAVLDVNYGGSTGYGREYRKRLQDSWGIVDVDDCANGAKYLADSGLVDGNRMAIAGGSAGGYTTLCALTFRDVFKAGASYYGVSDLEALATDTHKFESRYLDGLIGAYPERKDLYIARSPIHFTERLSCPVIFFQGLEDRVVPPNQAEMMVEALKAKGLPVAYVAYEGEQHGFRRAENIKRTLDGEFYFYSRVFEFELAELVEEVPIANL</sequence>
<dbReference type="AlphaFoldDB" id="A0A2G4F2N4"/>
<name>A0A2G4F2N4_9CYAN</name>
<dbReference type="Pfam" id="PF07676">
    <property type="entry name" value="PD40"/>
    <property type="match status" value="2"/>
</dbReference>
<dbReference type="InterPro" id="IPR011042">
    <property type="entry name" value="6-blade_b-propeller_TolB-like"/>
</dbReference>
<dbReference type="InterPro" id="IPR001375">
    <property type="entry name" value="Peptidase_S9_cat"/>
</dbReference>
<dbReference type="InterPro" id="IPR011659">
    <property type="entry name" value="WD40"/>
</dbReference>
<dbReference type="GO" id="GO:0008236">
    <property type="term" value="F:serine-type peptidase activity"/>
    <property type="evidence" value="ECO:0007669"/>
    <property type="project" value="InterPro"/>
</dbReference>